<gene>
    <name evidence="1" type="ORF">GCM10025781_17120</name>
</gene>
<accession>A0ABP8X6C4</accession>
<organism evidence="1 2">
    <name type="scientific">Kocuria gwangalliensis</name>
    <dbReference type="NCBI Taxonomy" id="501592"/>
    <lineage>
        <taxon>Bacteria</taxon>
        <taxon>Bacillati</taxon>
        <taxon>Actinomycetota</taxon>
        <taxon>Actinomycetes</taxon>
        <taxon>Micrococcales</taxon>
        <taxon>Micrococcaceae</taxon>
        <taxon>Kocuria</taxon>
    </lineage>
</organism>
<name>A0ABP8X6C4_9MICC</name>
<reference evidence="2" key="1">
    <citation type="journal article" date="2019" name="Int. J. Syst. Evol. Microbiol.">
        <title>The Global Catalogue of Microorganisms (GCM) 10K type strain sequencing project: providing services to taxonomists for standard genome sequencing and annotation.</title>
        <authorList>
            <consortium name="The Broad Institute Genomics Platform"/>
            <consortium name="The Broad Institute Genome Sequencing Center for Infectious Disease"/>
            <person name="Wu L."/>
            <person name="Ma J."/>
        </authorList>
    </citation>
    <scope>NUCLEOTIDE SEQUENCE [LARGE SCALE GENOMIC DNA]</scope>
    <source>
        <strain evidence="2">JCM 18958</strain>
    </source>
</reference>
<protein>
    <submittedName>
        <fullName evidence="1">Uncharacterized protein</fullName>
    </submittedName>
</protein>
<proteinExistence type="predicted"/>
<dbReference type="EMBL" id="BAABLN010000026">
    <property type="protein sequence ID" value="GAA4699568.1"/>
    <property type="molecule type" value="Genomic_DNA"/>
</dbReference>
<keyword evidence="2" id="KW-1185">Reference proteome</keyword>
<evidence type="ECO:0000313" key="1">
    <source>
        <dbReference type="EMBL" id="GAA4699568.1"/>
    </source>
</evidence>
<comment type="caution">
    <text evidence="1">The sequence shown here is derived from an EMBL/GenBank/DDBJ whole genome shotgun (WGS) entry which is preliminary data.</text>
</comment>
<sequence length="94" mass="10463">MQGPGHRSDLGKDIDAVPVLLDHPGDATDLSLDAVQAPHHSCHVDGGFHGDSWWSYVLPPCSFQGYGRSLVHWVLVYLAGASWKDWAQRVEQKW</sequence>
<evidence type="ECO:0000313" key="2">
    <source>
        <dbReference type="Proteomes" id="UP001501446"/>
    </source>
</evidence>
<dbReference type="Proteomes" id="UP001501446">
    <property type="component" value="Unassembled WGS sequence"/>
</dbReference>